<reference evidence="2" key="1">
    <citation type="journal article" date="2014" name="PLoS ONE">
        <title>Transcriptome-Based Identification of ABC Transporters in the Western Tarnished Plant Bug Lygus hesperus.</title>
        <authorList>
            <person name="Hull J.J."/>
            <person name="Chaney K."/>
            <person name="Geib S.M."/>
            <person name="Fabrick J.A."/>
            <person name="Brent C.S."/>
            <person name="Walsh D."/>
            <person name="Lavine L.C."/>
        </authorList>
    </citation>
    <scope>NUCLEOTIDE SEQUENCE</scope>
</reference>
<dbReference type="AlphaFoldDB" id="A0A0A9WCS3"/>
<name>A0A0A9WCS3_LYGHE</name>
<evidence type="ECO:0000256" key="1">
    <source>
        <dbReference type="SAM" id="Phobius"/>
    </source>
</evidence>
<evidence type="ECO:0000313" key="2">
    <source>
        <dbReference type="EMBL" id="JAG06252.1"/>
    </source>
</evidence>
<feature type="transmembrane region" description="Helical" evidence="1">
    <location>
        <begin position="150"/>
        <end position="183"/>
    </location>
</feature>
<sequence>MEATVVMDVMDVGMACVCVLAPSCPTSSCCTSCAGYCGPYSSTARSLVNIRCCGCGCCCGCVGGCMPWKMDLLNRNCDSVSSIVVPGAPYAVFGSAVEGIWFDKLDVLGVLYDGGVEVGVSGCSEGVCAYCSDLVFPKSSDAPDSMDSTWYSSFVVLGAISHAAVSPAVVAAVAVVAAAAAAAA</sequence>
<feature type="non-terminal residue" evidence="2">
    <location>
        <position position="184"/>
    </location>
</feature>
<protein>
    <submittedName>
        <fullName evidence="2">Uncharacterized protein</fullName>
    </submittedName>
</protein>
<reference evidence="2" key="2">
    <citation type="submission" date="2014-07" db="EMBL/GenBank/DDBJ databases">
        <authorList>
            <person name="Hull J."/>
        </authorList>
    </citation>
    <scope>NUCLEOTIDE SEQUENCE</scope>
</reference>
<organism evidence="2">
    <name type="scientific">Lygus hesperus</name>
    <name type="common">Western plant bug</name>
    <dbReference type="NCBI Taxonomy" id="30085"/>
    <lineage>
        <taxon>Eukaryota</taxon>
        <taxon>Metazoa</taxon>
        <taxon>Ecdysozoa</taxon>
        <taxon>Arthropoda</taxon>
        <taxon>Hexapoda</taxon>
        <taxon>Insecta</taxon>
        <taxon>Pterygota</taxon>
        <taxon>Neoptera</taxon>
        <taxon>Paraneoptera</taxon>
        <taxon>Hemiptera</taxon>
        <taxon>Heteroptera</taxon>
        <taxon>Panheteroptera</taxon>
        <taxon>Cimicomorpha</taxon>
        <taxon>Miridae</taxon>
        <taxon>Mirini</taxon>
        <taxon>Lygus</taxon>
    </lineage>
</organism>
<gene>
    <name evidence="2" type="ORF">CM83_100717</name>
</gene>
<keyword evidence="1" id="KW-1133">Transmembrane helix</keyword>
<accession>A0A0A9WCS3</accession>
<dbReference type="EMBL" id="GBHO01037352">
    <property type="protein sequence ID" value="JAG06252.1"/>
    <property type="molecule type" value="Transcribed_RNA"/>
</dbReference>
<proteinExistence type="predicted"/>
<keyword evidence="1" id="KW-0812">Transmembrane</keyword>
<keyword evidence="1" id="KW-0472">Membrane</keyword>